<protein>
    <submittedName>
        <fullName evidence="14">Peptidoglycan D,D-transpeptidase FtsI family protein</fullName>
    </submittedName>
</protein>
<dbReference type="InterPro" id="IPR036138">
    <property type="entry name" value="PBP_dimer_sf"/>
</dbReference>
<feature type="domain" description="Penicillin-binding protein transpeptidase" evidence="12">
    <location>
        <begin position="298"/>
        <end position="639"/>
    </location>
</feature>
<evidence type="ECO:0000256" key="7">
    <source>
        <dbReference type="ARBA" id="ARBA00022984"/>
    </source>
</evidence>
<evidence type="ECO:0000256" key="8">
    <source>
        <dbReference type="ARBA" id="ARBA00022989"/>
    </source>
</evidence>
<dbReference type="PANTHER" id="PTHR30627:SF2">
    <property type="entry name" value="PEPTIDOGLYCAN D,D-TRANSPEPTIDASE MRDA"/>
    <property type="match status" value="1"/>
</dbReference>
<keyword evidence="10" id="KW-0961">Cell wall biogenesis/degradation</keyword>
<evidence type="ECO:0000313" key="14">
    <source>
        <dbReference type="EMBL" id="MFC0395804.1"/>
    </source>
</evidence>
<evidence type="ECO:0000256" key="4">
    <source>
        <dbReference type="ARBA" id="ARBA00022475"/>
    </source>
</evidence>
<keyword evidence="6" id="KW-0133">Cell shape</keyword>
<sequence length="667" mass="73928">MNRRHFSFRLNLFFFATFFLFSVLIVRLAILQFVEGPQLKEEESALGSKPVAIPPIRGNILDSSGQAIAYSTSTQSMYYTIEPGTKVEDSKALAARLYADFVKYGNADKEQPLSLEDIIKNMDLDYRKNTISVPRRIKTGLNQKEIAYFLENRDLYKGIEIVEESIRHYDKSTIAVQLVGYLKKFEKGANELEKYKGKDKNKDLQMRYLAQEDVGYDGLEMMYQDELRGKNGLKTYPINSSGRIIGPPVITKPEKGDNIVLTINRDVQLATEQAIMDQLDWLHTTSDSRKRQMKAKTGYAVAMEVNTGKVIAMASMPDYDPVVWEGGGISNDDYEQIKGIMGNGTIRSIYGPYKKDEELKGLTSSLVPLGSTQKPLTVLVGLSEKLISTSTSYNDTGAFYYGKEGTHRRAIRNSGNHAYGSMDPARAIAKSSNPFMAEKIGNALYLDKKGDKGVEVWDSYMKQFGLGVSTESGLPGEQKGIINYFHEMKDASAQSALIQASFGQQGRYTTLQLAQYTAMLANRGKRMKPQFVSKITDREGNLVKGFTPEVLNTVEFPSSYWKEVESGMSQVKVKVFEDAPYRVNRKTGTSEQVVAGKTIDNSVFIAYAPAENPVIAVAVVVPFGGFGSDGAAPIARKIFDAYDENIGLHGVPKKSASNGTNNTSTAQ</sequence>
<keyword evidence="7" id="KW-0573">Peptidoglycan synthesis</keyword>
<dbReference type="SUPFAM" id="SSF56519">
    <property type="entry name" value="Penicillin binding protein dimerisation domain"/>
    <property type="match status" value="1"/>
</dbReference>
<keyword evidence="8 11" id="KW-1133">Transmembrane helix</keyword>
<dbReference type="SUPFAM" id="SSF56601">
    <property type="entry name" value="beta-lactamase/transpeptidase-like"/>
    <property type="match status" value="1"/>
</dbReference>
<comment type="caution">
    <text evidence="14">The sequence shown here is derived from an EMBL/GenBank/DDBJ whole genome shotgun (WGS) entry which is preliminary data.</text>
</comment>
<evidence type="ECO:0000256" key="5">
    <source>
        <dbReference type="ARBA" id="ARBA00022692"/>
    </source>
</evidence>
<evidence type="ECO:0000259" key="13">
    <source>
        <dbReference type="Pfam" id="PF03717"/>
    </source>
</evidence>
<comment type="similarity">
    <text evidence="3">Belongs to the transpeptidase family.</text>
</comment>
<dbReference type="PANTHER" id="PTHR30627">
    <property type="entry name" value="PEPTIDOGLYCAN D,D-TRANSPEPTIDASE"/>
    <property type="match status" value="1"/>
</dbReference>
<dbReference type="Gene3D" id="3.90.1310.10">
    <property type="entry name" value="Penicillin-binding protein 2a (Domain 2)"/>
    <property type="match status" value="1"/>
</dbReference>
<evidence type="ECO:0000256" key="10">
    <source>
        <dbReference type="ARBA" id="ARBA00023316"/>
    </source>
</evidence>
<dbReference type="Pfam" id="PF03717">
    <property type="entry name" value="PBP_dimer"/>
    <property type="match status" value="1"/>
</dbReference>
<dbReference type="InterPro" id="IPR050515">
    <property type="entry name" value="Beta-lactam/transpept"/>
</dbReference>
<feature type="transmembrane region" description="Helical" evidence="11">
    <location>
        <begin position="12"/>
        <end position="34"/>
    </location>
</feature>
<evidence type="ECO:0000256" key="2">
    <source>
        <dbReference type="ARBA" id="ARBA00004236"/>
    </source>
</evidence>
<keyword evidence="5 11" id="KW-0812">Transmembrane</keyword>
<keyword evidence="4" id="KW-1003">Cell membrane</keyword>
<evidence type="ECO:0000256" key="1">
    <source>
        <dbReference type="ARBA" id="ARBA00004167"/>
    </source>
</evidence>
<dbReference type="EMBL" id="JBHLVF010000047">
    <property type="protein sequence ID" value="MFC0395804.1"/>
    <property type="molecule type" value="Genomic_DNA"/>
</dbReference>
<evidence type="ECO:0000256" key="6">
    <source>
        <dbReference type="ARBA" id="ARBA00022960"/>
    </source>
</evidence>
<organism evidence="14 15">
    <name type="scientific">Paenibacillus mendelii</name>
    <dbReference type="NCBI Taxonomy" id="206163"/>
    <lineage>
        <taxon>Bacteria</taxon>
        <taxon>Bacillati</taxon>
        <taxon>Bacillota</taxon>
        <taxon>Bacilli</taxon>
        <taxon>Bacillales</taxon>
        <taxon>Paenibacillaceae</taxon>
        <taxon>Paenibacillus</taxon>
    </lineage>
</organism>
<evidence type="ECO:0000256" key="11">
    <source>
        <dbReference type="SAM" id="Phobius"/>
    </source>
</evidence>
<evidence type="ECO:0000313" key="15">
    <source>
        <dbReference type="Proteomes" id="UP001589818"/>
    </source>
</evidence>
<dbReference type="Pfam" id="PF00905">
    <property type="entry name" value="Transpeptidase"/>
    <property type="match status" value="1"/>
</dbReference>
<proteinExistence type="inferred from homology"/>
<dbReference type="Proteomes" id="UP001589818">
    <property type="component" value="Unassembled WGS sequence"/>
</dbReference>
<dbReference type="InterPro" id="IPR012338">
    <property type="entry name" value="Beta-lactam/transpept-like"/>
</dbReference>
<dbReference type="RefSeq" id="WP_204817630.1">
    <property type="nucleotide sequence ID" value="NZ_JANHOF010000002.1"/>
</dbReference>
<dbReference type="InterPro" id="IPR001460">
    <property type="entry name" value="PCN-bd_Tpept"/>
</dbReference>
<gene>
    <name evidence="14" type="ORF">ACFFJ8_31085</name>
</gene>
<dbReference type="InterPro" id="IPR005311">
    <property type="entry name" value="PBP_dimer"/>
</dbReference>
<evidence type="ECO:0000256" key="9">
    <source>
        <dbReference type="ARBA" id="ARBA00023136"/>
    </source>
</evidence>
<evidence type="ECO:0000256" key="3">
    <source>
        <dbReference type="ARBA" id="ARBA00007171"/>
    </source>
</evidence>
<reference evidence="14 15" key="1">
    <citation type="submission" date="2024-09" db="EMBL/GenBank/DDBJ databases">
        <authorList>
            <person name="Sun Q."/>
            <person name="Mori K."/>
        </authorList>
    </citation>
    <scope>NUCLEOTIDE SEQUENCE [LARGE SCALE GENOMIC DNA]</scope>
    <source>
        <strain evidence="14 15">CCM 4839</strain>
    </source>
</reference>
<feature type="domain" description="Penicillin-binding protein dimerisation" evidence="13">
    <location>
        <begin position="53"/>
        <end position="245"/>
    </location>
</feature>
<evidence type="ECO:0000259" key="12">
    <source>
        <dbReference type="Pfam" id="PF00905"/>
    </source>
</evidence>
<name>A0ABV6JJZ0_9BACL</name>
<keyword evidence="9 11" id="KW-0472">Membrane</keyword>
<dbReference type="Gene3D" id="3.40.710.10">
    <property type="entry name" value="DD-peptidase/beta-lactamase superfamily"/>
    <property type="match status" value="1"/>
</dbReference>
<accession>A0ABV6JJZ0</accession>
<comment type="subcellular location">
    <subcellularLocation>
        <location evidence="2">Cell membrane</location>
    </subcellularLocation>
    <subcellularLocation>
        <location evidence="1">Membrane</location>
        <topology evidence="1">Single-pass membrane protein</topology>
    </subcellularLocation>
</comment>
<keyword evidence="15" id="KW-1185">Reference proteome</keyword>